<keyword evidence="1" id="KW-0812">Transmembrane</keyword>
<keyword evidence="4" id="KW-1185">Reference proteome</keyword>
<sequence>MNIICRLALAAALAISGSVHAHLYMHGYQHIPEIGPAFLVQASAFIALAALITVGAPDWMIATAGLGSAGALVAFALSRTIGLFGFSERGWDPAPYAVISVLTELAAVVLAGVLLAKYVRRPAVATPRVTIAPVTTSWCSHR</sequence>
<keyword evidence="1" id="KW-0472">Membrane</keyword>
<dbReference type="EMBL" id="AP018165">
    <property type="protein sequence ID" value="BAY00112.1"/>
    <property type="molecule type" value="Genomic_DNA"/>
</dbReference>
<keyword evidence="1" id="KW-1133">Transmembrane helix</keyword>
<feature type="transmembrane region" description="Helical" evidence="1">
    <location>
        <begin position="96"/>
        <end position="116"/>
    </location>
</feature>
<dbReference type="OrthoDB" id="3218431at2"/>
<feature type="transmembrane region" description="Helical" evidence="1">
    <location>
        <begin position="61"/>
        <end position="84"/>
    </location>
</feature>
<evidence type="ECO:0000256" key="1">
    <source>
        <dbReference type="SAM" id="Phobius"/>
    </source>
</evidence>
<feature type="transmembrane region" description="Helical" evidence="1">
    <location>
        <begin position="37"/>
        <end position="54"/>
    </location>
</feature>
<evidence type="ECO:0000256" key="2">
    <source>
        <dbReference type="SAM" id="SignalP"/>
    </source>
</evidence>
<name>A0A1Z4F4H9_9MYCO</name>
<dbReference type="KEGG" id="mste:MSTE_04820"/>
<reference evidence="4" key="1">
    <citation type="journal article" date="2017" name="Genome Announc.">
        <title>Complete Genome Sequence of Mycobacterium stephanolepidis.</title>
        <authorList>
            <person name="Fukano H."/>
            <person name="Yoshida M."/>
            <person name="Katayama Y."/>
            <person name="Omatsu T."/>
            <person name="Mizutani T."/>
            <person name="Kurata O."/>
            <person name="Wada S."/>
            <person name="Hoshino Y."/>
        </authorList>
    </citation>
    <scope>NUCLEOTIDE SEQUENCE [LARGE SCALE GENOMIC DNA]</scope>
    <source>
        <strain evidence="4">NJB0901</strain>
    </source>
</reference>
<accession>A0A1Z4F4H9</accession>
<evidence type="ECO:0000313" key="3">
    <source>
        <dbReference type="EMBL" id="BAY00112.1"/>
    </source>
</evidence>
<keyword evidence="2" id="KW-0732">Signal</keyword>
<reference evidence="3 4" key="2">
    <citation type="journal article" date="2017" name="Int. J. Syst. Evol. Microbiol.">
        <title>Mycobacterium stephanolepidis sp. nov., a rapidly growing species related to Mycobacterium chelonae, isolated from marine teleost fish, Stephanolepis cirrhifer.</title>
        <authorList>
            <person name="Fukano H."/>
            <person name="Wada S."/>
            <person name="Kurata O."/>
            <person name="Katayama K."/>
            <person name="Fujiwara N."/>
            <person name="Hoshino Y."/>
        </authorList>
    </citation>
    <scope>NUCLEOTIDE SEQUENCE [LARGE SCALE GENOMIC DNA]</scope>
    <source>
        <strain evidence="3 4">NJB0901</strain>
    </source>
</reference>
<feature type="chain" id="PRO_5038449516" description="DUF4345 domain-containing protein" evidence="2">
    <location>
        <begin position="22"/>
        <end position="142"/>
    </location>
</feature>
<protein>
    <recommendedName>
        <fullName evidence="5">DUF4345 domain-containing protein</fullName>
    </recommendedName>
</protein>
<gene>
    <name evidence="3" type="ORF">MSTE_04820</name>
</gene>
<organism evidence="3 4">
    <name type="scientific">[Mycobacterium] stephanolepidis</name>
    <dbReference type="NCBI Taxonomy" id="1520670"/>
    <lineage>
        <taxon>Bacteria</taxon>
        <taxon>Bacillati</taxon>
        <taxon>Actinomycetota</taxon>
        <taxon>Actinomycetes</taxon>
        <taxon>Mycobacteriales</taxon>
        <taxon>Mycobacteriaceae</taxon>
        <taxon>Mycobacteroides</taxon>
    </lineage>
</organism>
<evidence type="ECO:0008006" key="5">
    <source>
        <dbReference type="Google" id="ProtNLM"/>
    </source>
</evidence>
<feature type="signal peptide" evidence="2">
    <location>
        <begin position="1"/>
        <end position="21"/>
    </location>
</feature>
<dbReference type="Proteomes" id="UP000217954">
    <property type="component" value="Chromosome"/>
</dbReference>
<proteinExistence type="predicted"/>
<dbReference type="AlphaFoldDB" id="A0A1Z4F4H9"/>
<evidence type="ECO:0000313" key="4">
    <source>
        <dbReference type="Proteomes" id="UP000217954"/>
    </source>
</evidence>
<dbReference type="RefSeq" id="WP_096504912.1">
    <property type="nucleotide sequence ID" value="NZ_AP018165.1"/>
</dbReference>